<protein>
    <recommendedName>
        <fullName evidence="2">Spore protein YkvP/CgeB glycosyl transferase-like domain-containing protein</fullName>
    </recommendedName>
</protein>
<dbReference type="AlphaFoldDB" id="A0A8J9S942"/>
<feature type="domain" description="Spore protein YkvP/CgeB glycosyl transferase-like" evidence="2">
    <location>
        <begin position="423"/>
        <end position="525"/>
    </location>
</feature>
<dbReference type="InterPro" id="IPR055259">
    <property type="entry name" value="YkvP/CgeB_Glyco_trans-like"/>
</dbReference>
<name>A0A8J9S942_PHATR</name>
<evidence type="ECO:0000313" key="3">
    <source>
        <dbReference type="EMBL" id="CAG9286924.1"/>
    </source>
</evidence>
<organism evidence="3">
    <name type="scientific">Phaeodactylum tricornutum</name>
    <name type="common">Diatom</name>
    <dbReference type="NCBI Taxonomy" id="2850"/>
    <lineage>
        <taxon>Eukaryota</taxon>
        <taxon>Sar</taxon>
        <taxon>Stramenopiles</taxon>
        <taxon>Ochrophyta</taxon>
        <taxon>Bacillariophyta</taxon>
        <taxon>Bacillariophyceae</taxon>
        <taxon>Bacillariophycidae</taxon>
        <taxon>Naviculales</taxon>
        <taxon>Phaeodactylaceae</taxon>
        <taxon>Phaeodactylum</taxon>
    </lineage>
</organism>
<sequence>MLANVDSGTATKATFGRFRSNRHPTNRKQLQRAATSRFIALCVMMLGIGSLWQSRSILSLVLSTSTQQESAIDAIRTDVVSNNIDTGTRYEKDPMQFAGSLQSGGSAGKTKDNTETPVTAAERERSVLALEPPPTKVTVEADDPSNAGNESETTFSLMQRIEHTPRNLTNIPKMRVVLWPDTQSGVRNSESFHLTENGINESAYLTLSNETWDFHSNVVWVGDMGMGGPRRQWCGAFGALAKQAKDKRRVSRLPLQWPIYIVDYADGPSLPRCANIEAQVGVENVRYSVRSVVTGRNWNETIGWVQGGGRLSLNETYGITYRQASYMVRTDMIKVLENSLRARNMSLADPIERIDRPVDVAHFWPHSNSSTNQQDRRSVLHFRSKLRSKISDLVVDLGKTQSSLNVFVGLKGHAKESGRTGVHTDYMNALLASKIVVVTQRDEWEEHYRLMEAIIGGAMVMTDRMLTLPAGLQNGTSIVEFDSAESLVSLISYYLRHSDERLEIARAARDVALRKHRSWHRMEEIIFGESLSNCSFQHPNSPCPYVAHGIDSKR</sequence>
<gene>
    <name evidence="3" type="ORF">PTTT1_LOCUS33903</name>
</gene>
<dbReference type="Pfam" id="PF13524">
    <property type="entry name" value="Glyco_trans_1_2"/>
    <property type="match status" value="1"/>
</dbReference>
<accession>A0A8J9S942</accession>
<dbReference type="EMBL" id="OU594965">
    <property type="protein sequence ID" value="CAG9286924.1"/>
    <property type="molecule type" value="Genomic_DNA"/>
</dbReference>
<evidence type="ECO:0000256" key="1">
    <source>
        <dbReference type="SAM" id="MobiDB-lite"/>
    </source>
</evidence>
<feature type="region of interest" description="Disordered" evidence="1">
    <location>
        <begin position="100"/>
        <end position="121"/>
    </location>
</feature>
<reference evidence="3" key="1">
    <citation type="submission" date="2022-02" db="EMBL/GenBank/DDBJ databases">
        <authorList>
            <person name="Giguere J D."/>
        </authorList>
    </citation>
    <scope>NUCLEOTIDE SEQUENCE</scope>
    <source>
        <strain evidence="3">CCAP 1055/1</strain>
    </source>
</reference>
<proteinExistence type="predicted"/>
<dbReference type="Proteomes" id="UP000836788">
    <property type="component" value="Chromosome 24"/>
</dbReference>
<evidence type="ECO:0000259" key="2">
    <source>
        <dbReference type="Pfam" id="PF13524"/>
    </source>
</evidence>